<evidence type="ECO:0000313" key="2">
    <source>
        <dbReference type="EMBL" id="KAK5077596.1"/>
    </source>
</evidence>
<feature type="transmembrane region" description="Helical" evidence="1">
    <location>
        <begin position="15"/>
        <end position="35"/>
    </location>
</feature>
<comment type="caution">
    <text evidence="2">The sequence shown here is derived from an EMBL/GenBank/DDBJ whole genome shotgun (WGS) entry which is preliminary data.</text>
</comment>
<keyword evidence="3" id="KW-1185">Reference proteome</keyword>
<name>A0ABR0JYD7_9EURO</name>
<organism evidence="2 3">
    <name type="scientific">Lithohypha guttulata</name>
    <dbReference type="NCBI Taxonomy" id="1690604"/>
    <lineage>
        <taxon>Eukaryota</taxon>
        <taxon>Fungi</taxon>
        <taxon>Dikarya</taxon>
        <taxon>Ascomycota</taxon>
        <taxon>Pezizomycotina</taxon>
        <taxon>Eurotiomycetes</taxon>
        <taxon>Chaetothyriomycetidae</taxon>
        <taxon>Chaetothyriales</taxon>
        <taxon>Trichomeriaceae</taxon>
        <taxon>Lithohypha</taxon>
    </lineage>
</organism>
<sequence length="72" mass="8026">MYSLPLYMPVEAGSMNYVSIVYVVVVVLITIDWFARGRRDYQGTGVHEEINPAVGLSVITATEIHSAPDKRE</sequence>
<dbReference type="EMBL" id="JAVRRG010000212">
    <property type="protein sequence ID" value="KAK5077596.1"/>
    <property type="molecule type" value="Genomic_DNA"/>
</dbReference>
<evidence type="ECO:0000313" key="3">
    <source>
        <dbReference type="Proteomes" id="UP001345013"/>
    </source>
</evidence>
<gene>
    <name evidence="2" type="primary">HNM1</name>
    <name evidence="2" type="ORF">LTR24_009518</name>
</gene>
<evidence type="ECO:0000256" key="1">
    <source>
        <dbReference type="SAM" id="Phobius"/>
    </source>
</evidence>
<proteinExistence type="predicted"/>
<accession>A0ABR0JYD7</accession>
<keyword evidence="1" id="KW-1133">Transmembrane helix</keyword>
<keyword evidence="1" id="KW-0472">Membrane</keyword>
<reference evidence="2 3" key="1">
    <citation type="submission" date="2023-08" db="EMBL/GenBank/DDBJ databases">
        <title>Black Yeasts Isolated from many extreme environments.</title>
        <authorList>
            <person name="Coleine C."/>
            <person name="Stajich J.E."/>
            <person name="Selbmann L."/>
        </authorList>
    </citation>
    <scope>NUCLEOTIDE SEQUENCE [LARGE SCALE GENOMIC DNA]</scope>
    <source>
        <strain evidence="2 3">CCFEE 5885</strain>
    </source>
</reference>
<keyword evidence="1" id="KW-0812">Transmembrane</keyword>
<protein>
    <submittedName>
        <fullName evidence="2">Choline transporter</fullName>
    </submittedName>
</protein>
<dbReference type="Proteomes" id="UP001345013">
    <property type="component" value="Unassembled WGS sequence"/>
</dbReference>